<name>G3ML26_AMBMU</name>
<accession>G3ML26</accession>
<dbReference type="GO" id="GO:0005689">
    <property type="term" value="C:U12-type spliceosomal complex"/>
    <property type="evidence" value="ECO:0007669"/>
    <property type="project" value="TreeGrafter"/>
</dbReference>
<dbReference type="Pfam" id="PF16021">
    <property type="entry name" value="PDCD7"/>
    <property type="match status" value="1"/>
</dbReference>
<dbReference type="AlphaFoldDB" id="G3ML26"/>
<dbReference type="InterPro" id="IPR031974">
    <property type="entry name" value="PDCD7"/>
</dbReference>
<organism evidence="3">
    <name type="scientific">Amblyomma maculatum</name>
    <name type="common">Gulf Coast tick</name>
    <dbReference type="NCBI Taxonomy" id="34609"/>
    <lineage>
        <taxon>Eukaryota</taxon>
        <taxon>Metazoa</taxon>
        <taxon>Ecdysozoa</taxon>
        <taxon>Arthropoda</taxon>
        <taxon>Chelicerata</taxon>
        <taxon>Arachnida</taxon>
        <taxon>Acari</taxon>
        <taxon>Parasitiformes</taxon>
        <taxon>Ixodida</taxon>
        <taxon>Ixodoidea</taxon>
        <taxon>Ixodidae</taxon>
        <taxon>Amblyomminae</taxon>
        <taxon>Amblyomma</taxon>
    </lineage>
</organism>
<reference evidence="3" key="1">
    <citation type="journal article" date="2011" name="PLoS ONE">
        <title>A deep insight into the sialotranscriptome of the gulf coast tick, Amblyomma maculatum.</title>
        <authorList>
            <person name="Karim S."/>
            <person name="Singh P."/>
            <person name="Ribeiro J.M."/>
        </authorList>
    </citation>
    <scope>NUCLEOTIDE SEQUENCE</scope>
    <source>
        <tissue evidence="3">Salivary gland</tissue>
    </source>
</reference>
<evidence type="ECO:0000313" key="3">
    <source>
        <dbReference type="EMBL" id="AEO34194.1"/>
    </source>
</evidence>
<feature type="region of interest" description="Disordered" evidence="2">
    <location>
        <begin position="1"/>
        <end position="66"/>
    </location>
</feature>
<dbReference type="InterPro" id="IPR052831">
    <property type="entry name" value="Apoptosis_promoter"/>
</dbReference>
<feature type="compositionally biased region" description="Basic and acidic residues" evidence="2">
    <location>
        <begin position="141"/>
        <end position="151"/>
    </location>
</feature>
<evidence type="ECO:0008006" key="4">
    <source>
        <dbReference type="Google" id="ProtNLM"/>
    </source>
</evidence>
<feature type="coiled-coil region" evidence="1">
    <location>
        <begin position="243"/>
        <end position="315"/>
    </location>
</feature>
<feature type="region of interest" description="Disordered" evidence="2">
    <location>
        <begin position="126"/>
        <end position="154"/>
    </location>
</feature>
<evidence type="ECO:0000256" key="1">
    <source>
        <dbReference type="SAM" id="Coils"/>
    </source>
</evidence>
<dbReference type="PANTHER" id="PTHR48190:SF2">
    <property type="entry name" value="PROGRAMMED CELL DEATH PROTEIN 7"/>
    <property type="match status" value="1"/>
</dbReference>
<dbReference type="EMBL" id="JO842577">
    <property type="protein sequence ID" value="AEO34194.1"/>
    <property type="molecule type" value="mRNA"/>
</dbReference>
<sequence length="482" mass="54081">MAFWHQYQPPPPLPPPSNQAFGGSAHSAVQPPPPLPPSNQAFGESAHSAVPNQGYQAWPPAPLPHGTQPMPVPGYVAPYSAPLPAMQPFQPPPNVLGLQQVQRPCGPPPFLGNGGVTNRPPLWTNSCAPPVEPVSMQAPDKPPEEEPKGDRQLGLLPPWLQNKVQAYESGKKAAPCLKPDTSPLVMLREALEALETLKQLETLAESLLHCEGDEQWSVLMQHVEVHQAKLLSRCKELSKEDVMSRLTTSIERRRKKRERLKRQRVRREQEAEEEKMRVATVEANINACRQRILDKANQERQEAEMKEEVDSILSEIRFKINRTREYLEKLEALKQLRAARKESYQQKGLYVASEADSNFQDGVASVQRLLEDQLSDYLKEETALKVMLETEQKEQYESSKLANKQEAVLRSLFGSTEVDPAVLPFNKLYTSSSESLESLAWVRNSWDQFLVPPDHPGGSSVPVQWVVPPEPSSHSWAMFCTS</sequence>
<feature type="compositionally biased region" description="Pro residues" evidence="2">
    <location>
        <begin position="8"/>
        <end position="17"/>
    </location>
</feature>
<keyword evidence="1" id="KW-0175">Coiled coil</keyword>
<proteinExistence type="evidence at transcript level"/>
<evidence type="ECO:0000256" key="2">
    <source>
        <dbReference type="SAM" id="MobiDB-lite"/>
    </source>
</evidence>
<protein>
    <recommendedName>
        <fullName evidence="4">Programmed cell death 7</fullName>
    </recommendedName>
</protein>
<dbReference type="PANTHER" id="PTHR48190">
    <property type="entry name" value="PROGRAMMED CELL DEATH PROTEIN 7"/>
    <property type="match status" value="1"/>
</dbReference>